<sequence length="62" mass="7354">MIAVIFKQRIIIILFLYMEKHIAMLQCCMRLLVQIALNTLLRGLLKLFLYNLNCSKSTIRRL</sequence>
<reference evidence="1" key="1">
    <citation type="submission" date="2012-11" db="EMBL/GenBank/DDBJ databases">
        <title>Dependencies among metagenomic species, viruses, plasmids and units of genetic variation.</title>
        <authorList>
            <person name="Nielsen H.B."/>
            <person name="Almeida M."/>
            <person name="Juncker A.S."/>
            <person name="Rasmussen S."/>
            <person name="Li J."/>
            <person name="Sunagawa S."/>
            <person name="Plichta D."/>
            <person name="Gautier L."/>
            <person name="Le Chatelier E."/>
            <person name="Peletier E."/>
            <person name="Bonde I."/>
            <person name="Nielsen T."/>
            <person name="Manichanh C."/>
            <person name="Arumugam M."/>
            <person name="Batto J."/>
            <person name="Santos M.B.Q.D."/>
            <person name="Blom N."/>
            <person name="Borruel N."/>
            <person name="Burgdorf K.S."/>
            <person name="Boumezbeur F."/>
            <person name="Casellas F."/>
            <person name="Dore J."/>
            <person name="Guarner F."/>
            <person name="Hansen T."/>
            <person name="Hildebrand F."/>
            <person name="Kaas R.S."/>
            <person name="Kennedy S."/>
            <person name="Kristiansen K."/>
            <person name="Kultima J.R."/>
            <person name="Leonard P."/>
            <person name="Levenez F."/>
            <person name="Lund O."/>
            <person name="Moumen B."/>
            <person name="Le Paslier D."/>
            <person name="Pons N."/>
            <person name="Pedersen O."/>
            <person name="Prifti E."/>
            <person name="Qin J."/>
            <person name="Raes J."/>
            <person name="Tap J."/>
            <person name="Tims S."/>
            <person name="Ussery D.W."/>
            <person name="Yamada T."/>
            <person name="MetaHit consortium"/>
            <person name="Renault P."/>
            <person name="Sicheritz-Ponten T."/>
            <person name="Bork P."/>
            <person name="Wang J."/>
            <person name="Brunak S."/>
            <person name="Ehrlich S.D."/>
        </authorList>
    </citation>
    <scope>NUCLEOTIDE SEQUENCE [LARGE SCALE GENOMIC DNA]</scope>
</reference>
<accession>R7H660</accession>
<comment type="caution">
    <text evidence="1">The sequence shown here is derived from an EMBL/GenBank/DDBJ whole genome shotgun (WGS) entry which is preliminary data.</text>
</comment>
<name>R7H660_9BACT</name>
<dbReference type="Proteomes" id="UP000018072">
    <property type="component" value="Unassembled WGS sequence"/>
</dbReference>
<protein>
    <submittedName>
        <fullName evidence="1">Uncharacterized protein</fullName>
    </submittedName>
</protein>
<evidence type="ECO:0000313" key="2">
    <source>
        <dbReference type="Proteomes" id="UP000018072"/>
    </source>
</evidence>
<dbReference type="AlphaFoldDB" id="R7H660"/>
<proteinExistence type="predicted"/>
<evidence type="ECO:0000313" key="1">
    <source>
        <dbReference type="EMBL" id="CDE34845.1"/>
    </source>
</evidence>
<dbReference type="EMBL" id="CBIT010000268">
    <property type="protein sequence ID" value="CDE34845.1"/>
    <property type="molecule type" value="Genomic_DNA"/>
</dbReference>
<gene>
    <name evidence="1" type="ORF">BN741_00336</name>
</gene>
<organism evidence="1 2">
    <name type="scientific">Leyella stercorea CAG:629</name>
    <dbReference type="NCBI Taxonomy" id="1263103"/>
    <lineage>
        <taxon>Bacteria</taxon>
        <taxon>Pseudomonadati</taxon>
        <taxon>Bacteroidota</taxon>
        <taxon>Bacteroidia</taxon>
        <taxon>Bacteroidales</taxon>
        <taxon>Prevotellaceae</taxon>
        <taxon>Leyella</taxon>
    </lineage>
</organism>